<evidence type="ECO:0000313" key="1">
    <source>
        <dbReference type="EMBL" id="AOJ04283.1"/>
    </source>
</evidence>
<name>A0A1B4FKT2_9BURK</name>
<accession>A0A1B4FKT2</accession>
<dbReference type="KEGG" id="buu:WS70_20735"/>
<dbReference type="Proteomes" id="UP000062519">
    <property type="component" value="Chromosome 2"/>
</dbReference>
<reference evidence="1 2" key="1">
    <citation type="submission" date="2015-12" db="EMBL/GenBank/DDBJ databases">
        <title>Diversity of Burkholderia near neighbor genomes.</title>
        <authorList>
            <person name="Sahl J."/>
            <person name="Wagner D."/>
            <person name="Keim P."/>
        </authorList>
    </citation>
    <scope>NUCLEOTIDE SEQUENCE [LARGE SCALE GENOMIC DNA]</scope>
    <source>
        <strain evidence="1 2">BDU6</strain>
    </source>
</reference>
<keyword evidence="2" id="KW-1185">Reference proteome</keyword>
<protein>
    <submittedName>
        <fullName evidence="1">Uncharacterized protein</fullName>
    </submittedName>
</protein>
<dbReference type="EMBL" id="CP013387">
    <property type="protein sequence ID" value="AOJ04283.1"/>
    <property type="molecule type" value="Genomic_DNA"/>
</dbReference>
<evidence type="ECO:0000313" key="2">
    <source>
        <dbReference type="Proteomes" id="UP000062519"/>
    </source>
</evidence>
<gene>
    <name evidence="1" type="ORF">WS70_20735</name>
</gene>
<dbReference type="AlphaFoldDB" id="A0A1B4FKT2"/>
<sequence length="62" mass="7136">MHRIVSHGRELHVHVHACTRDVRFERCDADCEKIRRSLQESLTKRASRTAAHVRTRASGTSL</sequence>
<organism evidence="1 2">
    <name type="scientific">Burkholderia mayonis</name>
    <dbReference type="NCBI Taxonomy" id="1385591"/>
    <lineage>
        <taxon>Bacteria</taxon>
        <taxon>Pseudomonadati</taxon>
        <taxon>Pseudomonadota</taxon>
        <taxon>Betaproteobacteria</taxon>
        <taxon>Burkholderiales</taxon>
        <taxon>Burkholderiaceae</taxon>
        <taxon>Burkholderia</taxon>
        <taxon>pseudomallei group</taxon>
    </lineage>
</organism>
<proteinExistence type="predicted"/>